<dbReference type="KEGG" id="psco:LY89DRAFT_756235"/>
<accession>A0A194WYD4</accession>
<dbReference type="OrthoDB" id="5116885at2759"/>
<dbReference type="RefSeq" id="XP_018067333.1">
    <property type="nucleotide sequence ID" value="XM_018221371.1"/>
</dbReference>
<dbReference type="InParanoid" id="A0A194WYD4"/>
<evidence type="ECO:0000313" key="2">
    <source>
        <dbReference type="Proteomes" id="UP000070700"/>
    </source>
</evidence>
<name>A0A194WYD4_MOLSC</name>
<organism evidence="1 2">
    <name type="scientific">Mollisia scopiformis</name>
    <name type="common">Conifer needle endophyte fungus</name>
    <name type="synonym">Phialocephala scopiformis</name>
    <dbReference type="NCBI Taxonomy" id="149040"/>
    <lineage>
        <taxon>Eukaryota</taxon>
        <taxon>Fungi</taxon>
        <taxon>Dikarya</taxon>
        <taxon>Ascomycota</taxon>
        <taxon>Pezizomycotina</taxon>
        <taxon>Leotiomycetes</taxon>
        <taxon>Helotiales</taxon>
        <taxon>Mollisiaceae</taxon>
        <taxon>Mollisia</taxon>
    </lineage>
</organism>
<sequence>MTITFEETEFQCSRTRPDIPYILYVGIDYLLLVLREVNEIHRSFPNMPDPPQRYKLQLTEFWASEFSKNYGSSPKFDDESVGFGMEENAVIAAALLTGSNIVAYWEFRALFKGENSYFLDVSENGKSTFVGMEMDLSKAAEAPVTDAQTKTGQLKSTIWVDKIGKRA</sequence>
<reference evidence="1 2" key="1">
    <citation type="submission" date="2015-10" db="EMBL/GenBank/DDBJ databases">
        <title>Full genome of DAOMC 229536 Phialocephala scopiformis, a fungal endophyte of spruce producing the potent anti-insectan compound rugulosin.</title>
        <authorList>
            <consortium name="DOE Joint Genome Institute"/>
            <person name="Walker A.K."/>
            <person name="Frasz S.L."/>
            <person name="Seifert K.A."/>
            <person name="Miller J.D."/>
            <person name="Mondo S.J."/>
            <person name="Labutti K."/>
            <person name="Lipzen A."/>
            <person name="Dockter R."/>
            <person name="Kennedy M."/>
            <person name="Grigoriev I.V."/>
            <person name="Spatafora J.W."/>
        </authorList>
    </citation>
    <scope>NUCLEOTIDE SEQUENCE [LARGE SCALE GENOMIC DNA]</scope>
    <source>
        <strain evidence="1 2">CBS 120377</strain>
    </source>
</reference>
<proteinExistence type="predicted"/>
<gene>
    <name evidence="1" type="ORF">LY89DRAFT_756235</name>
</gene>
<dbReference type="GeneID" id="28831097"/>
<dbReference type="AlphaFoldDB" id="A0A194WYD4"/>
<dbReference type="Proteomes" id="UP000070700">
    <property type="component" value="Unassembled WGS sequence"/>
</dbReference>
<evidence type="ECO:0000313" key="1">
    <source>
        <dbReference type="EMBL" id="KUJ12978.1"/>
    </source>
</evidence>
<keyword evidence="2" id="KW-1185">Reference proteome</keyword>
<protein>
    <submittedName>
        <fullName evidence="1">Uncharacterized protein</fullName>
    </submittedName>
</protein>
<dbReference type="EMBL" id="KQ947423">
    <property type="protein sequence ID" value="KUJ12978.1"/>
    <property type="molecule type" value="Genomic_DNA"/>
</dbReference>